<dbReference type="Proteomes" id="UP000270487">
    <property type="component" value="Chromosome"/>
</dbReference>
<keyword evidence="1" id="KW-0805">Transcription regulation</keyword>
<dbReference type="RefSeq" id="WP_024482987.1">
    <property type="nucleotide sequence ID" value="NZ_CAMFLQ010000007.1"/>
</dbReference>
<organism evidence="4 6">
    <name type="scientific">Serratia fonticola</name>
    <dbReference type="NCBI Taxonomy" id="47917"/>
    <lineage>
        <taxon>Bacteria</taxon>
        <taxon>Pseudomonadati</taxon>
        <taxon>Pseudomonadota</taxon>
        <taxon>Gammaproteobacteria</taxon>
        <taxon>Enterobacterales</taxon>
        <taxon>Yersiniaceae</taxon>
        <taxon>Serratia</taxon>
    </lineage>
</organism>
<evidence type="ECO:0000313" key="4">
    <source>
        <dbReference type="EMBL" id="VEI75584.1"/>
    </source>
</evidence>
<dbReference type="AlphaFoldDB" id="A0A448T6J5"/>
<dbReference type="Gene3D" id="1.10.10.10">
    <property type="entry name" value="Winged helix-like DNA-binding domain superfamily/Winged helix DNA-binding domain"/>
    <property type="match status" value="1"/>
</dbReference>
<dbReference type="EMBL" id="LR134492">
    <property type="protein sequence ID" value="VEI75584.1"/>
    <property type="molecule type" value="Genomic_DNA"/>
</dbReference>
<name>A0A448T6J5_SERFO</name>
<protein>
    <recommendedName>
        <fullName evidence="7">FaeA-like protein</fullName>
    </recommendedName>
</protein>
<dbReference type="InterPro" id="IPR006793">
    <property type="entry name" value="FaeA"/>
</dbReference>
<evidence type="ECO:0000256" key="2">
    <source>
        <dbReference type="ARBA" id="ARBA00023163"/>
    </source>
</evidence>
<dbReference type="Pfam" id="PF04703">
    <property type="entry name" value="FaeA"/>
    <property type="match status" value="1"/>
</dbReference>
<evidence type="ECO:0000256" key="3">
    <source>
        <dbReference type="SAM" id="MobiDB-lite"/>
    </source>
</evidence>
<gene>
    <name evidence="5" type="ORF">NCTC12965_06292</name>
    <name evidence="4" type="ORF">NCTC13193_05015</name>
</gene>
<feature type="region of interest" description="Disordered" evidence="3">
    <location>
        <begin position="86"/>
        <end position="106"/>
    </location>
</feature>
<evidence type="ECO:0000313" key="6">
    <source>
        <dbReference type="Proteomes" id="UP000270487"/>
    </source>
</evidence>
<reference evidence="4 6" key="1">
    <citation type="submission" date="2018-12" db="EMBL/GenBank/DDBJ databases">
        <authorList>
            <consortium name="Pathogen Informatics"/>
        </authorList>
    </citation>
    <scope>NUCLEOTIDE SEQUENCE [LARGE SCALE GENOMIC DNA]</scope>
    <source>
        <strain evidence="5">NCTC12965</strain>
        <strain evidence="4 6">NCTC13193</strain>
    </source>
</reference>
<dbReference type="InterPro" id="IPR036388">
    <property type="entry name" value="WH-like_DNA-bd_sf"/>
</dbReference>
<accession>A0A448T6J5</accession>
<dbReference type="GO" id="GO:0006355">
    <property type="term" value="P:regulation of DNA-templated transcription"/>
    <property type="evidence" value="ECO:0007669"/>
    <property type="project" value="InterPro"/>
</dbReference>
<sequence>MSYRTNKEREKQLNNVFIALQTLCKRDIHHTGVPPQVQWPKTREIAEYSETTIYLARYYLLRLVENKKAYVTSGALNNSLRWYIAEPSPSPKHHEKREAQPVAAEG</sequence>
<proteinExistence type="predicted"/>
<dbReference type="GeneID" id="30319304"/>
<dbReference type="EMBL" id="CABEEZ010000125">
    <property type="protein sequence ID" value="VTR52049.1"/>
    <property type="molecule type" value="Genomic_DNA"/>
</dbReference>
<evidence type="ECO:0000256" key="1">
    <source>
        <dbReference type="ARBA" id="ARBA00023015"/>
    </source>
</evidence>
<evidence type="ECO:0008006" key="7">
    <source>
        <dbReference type="Google" id="ProtNLM"/>
    </source>
</evidence>
<keyword evidence="2" id="KW-0804">Transcription</keyword>
<evidence type="ECO:0000313" key="5">
    <source>
        <dbReference type="EMBL" id="VTR52049.1"/>
    </source>
</evidence>